<dbReference type="PANTHER" id="PTHR31672:SF13">
    <property type="entry name" value="F-BOX PROTEIN CPR30-LIKE"/>
    <property type="match status" value="1"/>
</dbReference>
<dbReference type="InterPro" id="IPR036047">
    <property type="entry name" value="F-box-like_dom_sf"/>
</dbReference>
<dbReference type="PROSITE" id="PS50181">
    <property type="entry name" value="FBOX"/>
    <property type="match status" value="1"/>
</dbReference>
<dbReference type="Pfam" id="PF07734">
    <property type="entry name" value="FBA_1"/>
    <property type="match status" value="1"/>
</dbReference>
<dbReference type="eggNOG" id="ENOG502S2YF">
    <property type="taxonomic scope" value="Eukaryota"/>
</dbReference>
<dbReference type="InterPro" id="IPR050796">
    <property type="entry name" value="SCF_F-box_component"/>
</dbReference>
<name>A0A059AL89_EUCGR</name>
<accession>A0A059AL89</accession>
<feature type="domain" description="F-box" evidence="1">
    <location>
        <begin position="14"/>
        <end position="61"/>
    </location>
</feature>
<dbReference type="AlphaFoldDB" id="A0A059AL89"/>
<dbReference type="InParanoid" id="A0A059AL89"/>
<dbReference type="SMART" id="SM00256">
    <property type="entry name" value="FBOX"/>
    <property type="match status" value="1"/>
</dbReference>
<dbReference type="KEGG" id="egr:104420132"/>
<dbReference type="NCBIfam" id="TIGR01640">
    <property type="entry name" value="F_box_assoc_1"/>
    <property type="match status" value="1"/>
</dbReference>
<dbReference type="Gene3D" id="1.20.1280.50">
    <property type="match status" value="1"/>
</dbReference>
<dbReference type="STRING" id="71139.A0A059AL89"/>
<protein>
    <recommendedName>
        <fullName evidence="1">F-box domain-containing protein</fullName>
    </recommendedName>
</protein>
<dbReference type="EMBL" id="KK198761">
    <property type="protein sequence ID" value="KCW54180.1"/>
    <property type="molecule type" value="Genomic_DNA"/>
</dbReference>
<dbReference type="Pfam" id="PF00646">
    <property type="entry name" value="F-box"/>
    <property type="match status" value="1"/>
</dbReference>
<dbReference type="InterPro" id="IPR001810">
    <property type="entry name" value="F-box_dom"/>
</dbReference>
<evidence type="ECO:0000259" key="1">
    <source>
        <dbReference type="PROSITE" id="PS50181"/>
    </source>
</evidence>
<organism evidence="2">
    <name type="scientific">Eucalyptus grandis</name>
    <name type="common">Flooded gum</name>
    <dbReference type="NCBI Taxonomy" id="71139"/>
    <lineage>
        <taxon>Eukaryota</taxon>
        <taxon>Viridiplantae</taxon>
        <taxon>Streptophyta</taxon>
        <taxon>Embryophyta</taxon>
        <taxon>Tracheophyta</taxon>
        <taxon>Spermatophyta</taxon>
        <taxon>Magnoliopsida</taxon>
        <taxon>eudicotyledons</taxon>
        <taxon>Gunneridae</taxon>
        <taxon>Pentapetalae</taxon>
        <taxon>rosids</taxon>
        <taxon>malvids</taxon>
        <taxon>Myrtales</taxon>
        <taxon>Myrtaceae</taxon>
        <taxon>Myrtoideae</taxon>
        <taxon>Eucalypteae</taxon>
        <taxon>Eucalyptus</taxon>
    </lineage>
</organism>
<dbReference type="InterPro" id="IPR017451">
    <property type="entry name" value="F-box-assoc_interact_dom"/>
</dbReference>
<dbReference type="CDD" id="cd22157">
    <property type="entry name" value="F-box_AtFBW1-like"/>
    <property type="match status" value="1"/>
</dbReference>
<dbReference type="Gramene" id="KCW54180">
    <property type="protein sequence ID" value="KCW54180"/>
    <property type="gene ID" value="EUGRSUZ_I00164"/>
</dbReference>
<sequence length="383" mass="43008">MALAYRSNRVRSSSGDDPKLPHDAVVEILKRLPVGSLLRFRCVCRSWRSTIDDPDFVAHHLSHSALDASNGYLLCLDWDEGDDPVRYSLFSSESLTRPSMSQIEIPFAASSKRFGFVGSCNGLICVREMSGDGYARSMYLWNLFTRKHRAVRRSSLDSKFRSIYNVHVAVGFGFDARSNDYKILRILYFPDDINLVEVYSLSTDSWRSLECEVPAFCAYSPSVFLNGNLHWLVSKNDDLWTEGWSGSIVLFDVASEVFDEMALSEEFLQVLSISKEVVLSALNNLLAVCTVHGEAVGHPEPHSVCSVWVMRDYGVPESWTKLYSFEACGQVTGFDGFMRNGELLMLIDDDEGVSWNPITGQFTILPLSRQSDLVTIIESLVSP</sequence>
<proteinExistence type="predicted"/>
<dbReference type="PANTHER" id="PTHR31672">
    <property type="entry name" value="BNACNNG10540D PROTEIN"/>
    <property type="match status" value="1"/>
</dbReference>
<dbReference type="OrthoDB" id="1932945at2759"/>
<dbReference type="SUPFAM" id="SSF81383">
    <property type="entry name" value="F-box domain"/>
    <property type="match status" value="1"/>
</dbReference>
<evidence type="ECO:0000313" key="2">
    <source>
        <dbReference type="EMBL" id="KCW54180.1"/>
    </source>
</evidence>
<reference evidence="2" key="1">
    <citation type="submission" date="2013-07" db="EMBL/GenBank/DDBJ databases">
        <title>The genome of Eucalyptus grandis.</title>
        <authorList>
            <person name="Schmutz J."/>
            <person name="Hayes R."/>
            <person name="Myburg A."/>
            <person name="Tuskan G."/>
            <person name="Grattapaglia D."/>
            <person name="Rokhsar D.S."/>
        </authorList>
    </citation>
    <scope>NUCLEOTIDE SEQUENCE</scope>
    <source>
        <tissue evidence="2">Leaf extractions</tissue>
    </source>
</reference>
<gene>
    <name evidence="2" type="ORF">EUGRSUZ_I00164</name>
</gene>
<dbReference type="OMA" id="HWIAGEG"/>
<dbReference type="InterPro" id="IPR006527">
    <property type="entry name" value="F-box-assoc_dom_typ1"/>
</dbReference>